<name>A0A1B6MK24_9HEMI</name>
<reference evidence="1" key="1">
    <citation type="submission" date="2015-11" db="EMBL/GenBank/DDBJ databases">
        <title>De novo transcriptome assembly of four potential Pierce s Disease insect vectors from Arizona vineyards.</title>
        <authorList>
            <person name="Tassone E.E."/>
        </authorList>
    </citation>
    <scope>NUCLEOTIDE SEQUENCE</scope>
</reference>
<organism evidence="1">
    <name type="scientific">Graphocephala atropunctata</name>
    <dbReference type="NCBI Taxonomy" id="36148"/>
    <lineage>
        <taxon>Eukaryota</taxon>
        <taxon>Metazoa</taxon>
        <taxon>Ecdysozoa</taxon>
        <taxon>Arthropoda</taxon>
        <taxon>Hexapoda</taxon>
        <taxon>Insecta</taxon>
        <taxon>Pterygota</taxon>
        <taxon>Neoptera</taxon>
        <taxon>Paraneoptera</taxon>
        <taxon>Hemiptera</taxon>
        <taxon>Auchenorrhyncha</taxon>
        <taxon>Membracoidea</taxon>
        <taxon>Cicadellidae</taxon>
        <taxon>Cicadellinae</taxon>
        <taxon>Cicadellini</taxon>
        <taxon>Graphocephala</taxon>
    </lineage>
</organism>
<dbReference type="AlphaFoldDB" id="A0A1B6MK24"/>
<sequence length="274" mass="31926">LSMLTGEDKGLKEEDEKDHDHWTLLYIKASFYQLFGRPGCIEGLKVLSDIVPSAEGVPLEPHQIRLAFLKTLILGQMKYLEHWQEAKWGMEMSLITCLYNCDQSELRLPIQMYMAEVYRSQGYRLSLESFENVRLENSRKGDQIKCAYNNAEKLCKLLKPVIEEEGSAECTAWLTHEFMRLPNKFGTDDYHEDYRVLIRLAMSQNKDSVYVQMITALYMLRHHSVQNAMAHYQMAAEKGSRQARLNVVGLKILYPKYVGRPNNSDWRFMNDLPE</sequence>
<gene>
    <name evidence="1" type="ORF">g.50719</name>
</gene>
<proteinExistence type="predicted"/>
<feature type="non-terminal residue" evidence="1">
    <location>
        <position position="274"/>
    </location>
</feature>
<accession>A0A1B6MK24</accession>
<protein>
    <submittedName>
        <fullName evidence="1">Uncharacterized protein</fullName>
    </submittedName>
</protein>
<dbReference type="EMBL" id="GEBQ01003691">
    <property type="protein sequence ID" value="JAT36286.1"/>
    <property type="molecule type" value="Transcribed_RNA"/>
</dbReference>
<evidence type="ECO:0000313" key="1">
    <source>
        <dbReference type="EMBL" id="JAT36286.1"/>
    </source>
</evidence>
<feature type="non-terminal residue" evidence="1">
    <location>
        <position position="1"/>
    </location>
</feature>